<reference evidence="3" key="1">
    <citation type="submission" date="2017-04" db="EMBL/GenBank/DDBJ databases">
        <authorList>
            <person name="Varghese N."/>
            <person name="Submissions S."/>
        </authorList>
    </citation>
    <scope>NUCLEOTIDE SEQUENCE [LARGE SCALE GENOMIC DNA]</scope>
    <source>
        <strain evidence="3">NIO-1021</strain>
    </source>
</reference>
<dbReference type="RefSeq" id="WP_085107297.1">
    <property type="nucleotide sequence ID" value="NZ_FXAC01000012.1"/>
</dbReference>
<name>A0A1X7DIV9_9MICC</name>
<gene>
    <name evidence="2" type="ORF">SAMN06296028_11253</name>
</gene>
<proteinExistence type="predicted"/>
<evidence type="ECO:0000313" key="2">
    <source>
        <dbReference type="EMBL" id="SMF16376.1"/>
    </source>
</evidence>
<sequence length="84" mass="8990">MCHHHGPDHHEEHGHRHETAVGHLTGASGEEVAECPVMPGNMVIKTETEAAGLSRDNAGQRYWLCCATCGALFDADPTTYAHAG</sequence>
<dbReference type="AlphaFoldDB" id="A0A1X7DIV9"/>
<feature type="region of interest" description="Disordered" evidence="1">
    <location>
        <begin position="1"/>
        <end position="32"/>
    </location>
</feature>
<organism evidence="2 3">
    <name type="scientific">Kocuria marina subsp. indica</name>
    <dbReference type="NCBI Taxonomy" id="1049583"/>
    <lineage>
        <taxon>Bacteria</taxon>
        <taxon>Bacillati</taxon>
        <taxon>Actinomycetota</taxon>
        <taxon>Actinomycetes</taxon>
        <taxon>Micrococcales</taxon>
        <taxon>Micrococcaceae</taxon>
        <taxon>Kocuria</taxon>
    </lineage>
</organism>
<evidence type="ECO:0000256" key="1">
    <source>
        <dbReference type="SAM" id="MobiDB-lite"/>
    </source>
</evidence>
<keyword evidence="3" id="KW-1185">Reference proteome</keyword>
<evidence type="ECO:0008006" key="4">
    <source>
        <dbReference type="Google" id="ProtNLM"/>
    </source>
</evidence>
<protein>
    <recommendedName>
        <fullName evidence="4">YHS domain-containing protein</fullName>
    </recommendedName>
</protein>
<evidence type="ECO:0000313" key="3">
    <source>
        <dbReference type="Proteomes" id="UP000192929"/>
    </source>
</evidence>
<dbReference type="EMBL" id="FXAC01000012">
    <property type="protein sequence ID" value="SMF16376.1"/>
    <property type="molecule type" value="Genomic_DNA"/>
</dbReference>
<feature type="compositionally biased region" description="Basic and acidic residues" evidence="1">
    <location>
        <begin position="8"/>
        <end position="20"/>
    </location>
</feature>
<accession>A0A1X7DIV9</accession>
<dbReference type="Proteomes" id="UP000192929">
    <property type="component" value="Unassembled WGS sequence"/>
</dbReference>